<evidence type="ECO:0000313" key="2">
    <source>
        <dbReference type="Proteomes" id="UP000033882"/>
    </source>
</evidence>
<proteinExistence type="predicted"/>
<dbReference type="AlphaFoldDB" id="A0A0G1WGP5"/>
<organism evidence="1 2">
    <name type="scientific">Candidatus Wolfebacteria bacterium GW2011_GWA2_47_9b</name>
    <dbReference type="NCBI Taxonomy" id="1619005"/>
    <lineage>
        <taxon>Bacteria</taxon>
        <taxon>Candidatus Wolfeibacteriota</taxon>
    </lineage>
</organism>
<accession>A0A0G1WGP5</accession>
<gene>
    <name evidence="1" type="ORF">UY19_C0014G0093</name>
</gene>
<dbReference type="EMBL" id="LCPB01000014">
    <property type="protein sequence ID" value="KKU89493.1"/>
    <property type="molecule type" value="Genomic_DNA"/>
</dbReference>
<reference evidence="1 2" key="1">
    <citation type="journal article" date="2015" name="Nature">
        <title>rRNA introns, odd ribosomes, and small enigmatic genomes across a large radiation of phyla.</title>
        <authorList>
            <person name="Brown C.T."/>
            <person name="Hug L.A."/>
            <person name="Thomas B.C."/>
            <person name="Sharon I."/>
            <person name="Castelle C.J."/>
            <person name="Singh A."/>
            <person name="Wilkins M.J."/>
            <person name="Williams K.H."/>
            <person name="Banfield J.F."/>
        </authorList>
    </citation>
    <scope>NUCLEOTIDE SEQUENCE [LARGE SCALE GENOMIC DNA]</scope>
</reference>
<evidence type="ECO:0000313" key="1">
    <source>
        <dbReference type="EMBL" id="KKU89493.1"/>
    </source>
</evidence>
<protein>
    <submittedName>
        <fullName evidence="1">Uncharacterized protein</fullName>
    </submittedName>
</protein>
<sequence length="82" mass="9506">MIATQYANPHTQTPRTRMHVPIKLSHTLINSTRSIFLPPCVNFCDRLRLRINPPADLKEMLQTTTIALQKNTRKINNTTHDR</sequence>
<dbReference type="Proteomes" id="UP000033882">
    <property type="component" value="Unassembled WGS sequence"/>
</dbReference>
<name>A0A0G1WGP5_9BACT</name>
<comment type="caution">
    <text evidence="1">The sequence shown here is derived from an EMBL/GenBank/DDBJ whole genome shotgun (WGS) entry which is preliminary data.</text>
</comment>